<proteinExistence type="predicted"/>
<gene>
    <name evidence="2" type="ORF">ALEPTO_LOCUS13473</name>
</gene>
<dbReference type="EMBL" id="CAJVPS010043341">
    <property type="protein sequence ID" value="CAG8755680.1"/>
    <property type="molecule type" value="Genomic_DNA"/>
</dbReference>
<keyword evidence="1" id="KW-0472">Membrane</keyword>
<keyword evidence="3" id="KW-1185">Reference proteome</keyword>
<evidence type="ECO:0000313" key="3">
    <source>
        <dbReference type="Proteomes" id="UP000789508"/>
    </source>
</evidence>
<accession>A0A9N9J1V4</accession>
<evidence type="ECO:0000256" key="1">
    <source>
        <dbReference type="SAM" id="Phobius"/>
    </source>
</evidence>
<name>A0A9N9J1V4_9GLOM</name>
<feature type="non-terminal residue" evidence="2">
    <location>
        <position position="1"/>
    </location>
</feature>
<keyword evidence="1" id="KW-1133">Transmembrane helix</keyword>
<sequence length="47" mass="5080">NSQAGESQMGLGLRTSHSVLSNLVMALHQLSLLVLGPNFIYSLATFY</sequence>
<evidence type="ECO:0000313" key="2">
    <source>
        <dbReference type="EMBL" id="CAG8755680.1"/>
    </source>
</evidence>
<comment type="caution">
    <text evidence="2">The sequence shown here is derived from an EMBL/GenBank/DDBJ whole genome shotgun (WGS) entry which is preliminary data.</text>
</comment>
<organism evidence="2 3">
    <name type="scientific">Ambispora leptoticha</name>
    <dbReference type="NCBI Taxonomy" id="144679"/>
    <lineage>
        <taxon>Eukaryota</taxon>
        <taxon>Fungi</taxon>
        <taxon>Fungi incertae sedis</taxon>
        <taxon>Mucoromycota</taxon>
        <taxon>Glomeromycotina</taxon>
        <taxon>Glomeromycetes</taxon>
        <taxon>Archaeosporales</taxon>
        <taxon>Ambisporaceae</taxon>
        <taxon>Ambispora</taxon>
    </lineage>
</organism>
<reference evidence="2" key="1">
    <citation type="submission" date="2021-06" db="EMBL/GenBank/DDBJ databases">
        <authorList>
            <person name="Kallberg Y."/>
            <person name="Tangrot J."/>
            <person name="Rosling A."/>
        </authorList>
    </citation>
    <scope>NUCLEOTIDE SEQUENCE</scope>
    <source>
        <strain evidence="2">FL130A</strain>
    </source>
</reference>
<feature type="transmembrane region" description="Helical" evidence="1">
    <location>
        <begin position="20"/>
        <end position="41"/>
    </location>
</feature>
<dbReference type="AlphaFoldDB" id="A0A9N9J1V4"/>
<dbReference type="Proteomes" id="UP000789508">
    <property type="component" value="Unassembled WGS sequence"/>
</dbReference>
<keyword evidence="1" id="KW-0812">Transmembrane</keyword>
<protein>
    <submittedName>
        <fullName evidence="2">10149_t:CDS:1</fullName>
    </submittedName>
</protein>